<feature type="repeat" description="ANK" evidence="3">
    <location>
        <begin position="513"/>
        <end position="545"/>
    </location>
</feature>
<sequence>MNNRINNEESKKFVFKVGVIVAAIVLVFLIGAGLLIGIFLFVGGKSSLNKMAENYEVYDAEIYAKKYGDKIIKELVLNYGKDINQTGDEDIGGLYQAIKHNNIKAVKFFIENNAYVEIATFDGITPLVLAIEENKPKIVELLIKEGKANIYGYYNGEDFEKYPIYCAIKNKNLNMIKILLNNNFNLKEENYILSYAMENSDENIIKYLVENGANINYEIFYENEESKRTILYDAVLSLNLKLVEYFLDKGASIENAGKSDIYGNILMAASGSKFNNNKNISAVDLKLLESLSQNSAKIMQMIIDKVDKKLINDSLDGKTPLIIAVGNSYIDTAKILIENGANINAVDIEGWSALSYAVNNGDIEIAKLLLTNKAKIKGELLLAIKSPIVESSINIMKLLIDNKANINYTDENGFTPLNITIESGDMELTKFLITNGANVNSLMQDGVSLIGYAIAQNNMDLLQILIENGANVNYTNGDSWADTPLKTASRLGLDNVVRILLTRNADINAVDMNGNTALHTAALNSQLSIVKLLLEKNPNLDIQNKVGNTALHLAVISGNIDIVGELALKGANTRIRNNDGKYPRDIARANNSAAIFEVLREAENKNINQ</sequence>
<evidence type="ECO:0000256" key="1">
    <source>
        <dbReference type="ARBA" id="ARBA00022737"/>
    </source>
</evidence>
<keyword evidence="4" id="KW-0812">Transmembrane</keyword>
<feature type="repeat" description="ANK" evidence="3">
    <location>
        <begin position="546"/>
        <end position="578"/>
    </location>
</feature>
<feature type="transmembrane region" description="Helical" evidence="4">
    <location>
        <begin position="20"/>
        <end position="42"/>
    </location>
</feature>
<dbReference type="AlphaFoldDB" id="A0A5C8FW40"/>
<proteinExistence type="predicted"/>
<evidence type="ECO:0000256" key="2">
    <source>
        <dbReference type="ARBA" id="ARBA00023043"/>
    </source>
</evidence>
<dbReference type="PANTHER" id="PTHR24198">
    <property type="entry name" value="ANKYRIN REPEAT AND PROTEIN KINASE DOMAIN-CONTAINING PROTEIN"/>
    <property type="match status" value="1"/>
</dbReference>
<feature type="repeat" description="ANK" evidence="3">
    <location>
        <begin position="480"/>
        <end position="512"/>
    </location>
</feature>
<keyword evidence="4" id="KW-0472">Membrane</keyword>
<name>A0A5C8FW40_9SPIR</name>
<evidence type="ECO:0000256" key="3">
    <source>
        <dbReference type="PROSITE-ProRule" id="PRU00023"/>
    </source>
</evidence>
<organism evidence="5 6">
    <name type="scientific">Brachyspira aalborgi</name>
    <dbReference type="NCBI Taxonomy" id="29522"/>
    <lineage>
        <taxon>Bacteria</taxon>
        <taxon>Pseudomonadati</taxon>
        <taxon>Spirochaetota</taxon>
        <taxon>Spirochaetia</taxon>
        <taxon>Brachyspirales</taxon>
        <taxon>Brachyspiraceae</taxon>
        <taxon>Brachyspira</taxon>
    </lineage>
</organism>
<protein>
    <submittedName>
        <fullName evidence="5">Uncharacterized protein</fullName>
    </submittedName>
</protein>
<reference evidence="5 6" key="1">
    <citation type="journal article" date="1992" name="Lakartidningen">
        <title>[Penicillin V and not amoxicillin is the first choice preparation in acute otitis].</title>
        <authorList>
            <person name="Kamme C."/>
            <person name="Lundgren K."/>
            <person name="Prellner K."/>
        </authorList>
    </citation>
    <scope>NUCLEOTIDE SEQUENCE [LARGE SCALE GENOMIC DNA]</scope>
    <source>
        <strain evidence="5 6">PC3053II</strain>
    </source>
</reference>
<dbReference type="RefSeq" id="WP_147531729.1">
    <property type="nucleotide sequence ID" value="NZ_SAYI01000021.1"/>
</dbReference>
<dbReference type="GO" id="GO:0005737">
    <property type="term" value="C:cytoplasm"/>
    <property type="evidence" value="ECO:0007669"/>
    <property type="project" value="TreeGrafter"/>
</dbReference>
<feature type="repeat" description="ANK" evidence="3">
    <location>
        <begin position="316"/>
        <end position="348"/>
    </location>
</feature>
<feature type="repeat" description="ANK" evidence="3">
    <location>
        <begin position="445"/>
        <end position="477"/>
    </location>
</feature>
<gene>
    <name evidence="5" type="ORF">EPJ76_10935</name>
</gene>
<keyword evidence="2 3" id="KW-0040">ANK repeat</keyword>
<feature type="repeat" description="ANK" evidence="3">
    <location>
        <begin position="349"/>
        <end position="376"/>
    </location>
</feature>
<dbReference type="SMART" id="SM00248">
    <property type="entry name" value="ANK"/>
    <property type="match status" value="14"/>
</dbReference>
<dbReference type="PANTHER" id="PTHR24198:SF165">
    <property type="entry name" value="ANKYRIN REPEAT-CONTAINING PROTEIN-RELATED"/>
    <property type="match status" value="1"/>
</dbReference>
<keyword evidence="1" id="KW-0677">Repeat</keyword>
<dbReference type="EMBL" id="SAYI01000021">
    <property type="protein sequence ID" value="TXJ53913.1"/>
    <property type="molecule type" value="Genomic_DNA"/>
</dbReference>
<feature type="repeat" description="ANK" evidence="3">
    <location>
        <begin position="122"/>
        <end position="146"/>
    </location>
</feature>
<comment type="caution">
    <text evidence="5">The sequence shown here is derived from an EMBL/GenBank/DDBJ whole genome shotgun (WGS) entry which is preliminary data.</text>
</comment>
<dbReference type="InterPro" id="IPR002110">
    <property type="entry name" value="Ankyrin_rpt"/>
</dbReference>
<dbReference type="Proteomes" id="UP000322327">
    <property type="component" value="Unassembled WGS sequence"/>
</dbReference>
<evidence type="ECO:0000256" key="4">
    <source>
        <dbReference type="SAM" id="Phobius"/>
    </source>
</evidence>
<dbReference type="PROSITE" id="PS50297">
    <property type="entry name" value="ANK_REP_REGION"/>
    <property type="match status" value="8"/>
</dbReference>
<dbReference type="InterPro" id="IPR036770">
    <property type="entry name" value="Ankyrin_rpt-contain_sf"/>
</dbReference>
<dbReference type="Gene3D" id="1.25.40.20">
    <property type="entry name" value="Ankyrin repeat-containing domain"/>
    <property type="match status" value="5"/>
</dbReference>
<evidence type="ECO:0000313" key="5">
    <source>
        <dbReference type="EMBL" id="TXJ53913.1"/>
    </source>
</evidence>
<dbReference type="Pfam" id="PF12796">
    <property type="entry name" value="Ank_2"/>
    <property type="match status" value="5"/>
</dbReference>
<dbReference type="Pfam" id="PF00023">
    <property type="entry name" value="Ank"/>
    <property type="match status" value="1"/>
</dbReference>
<dbReference type="PROSITE" id="PS50088">
    <property type="entry name" value="ANK_REPEAT"/>
    <property type="match status" value="8"/>
</dbReference>
<keyword evidence="4" id="KW-1133">Transmembrane helix</keyword>
<feature type="repeat" description="ANK" evidence="3">
    <location>
        <begin position="412"/>
        <end position="444"/>
    </location>
</feature>
<dbReference type="SUPFAM" id="SSF48403">
    <property type="entry name" value="Ankyrin repeat"/>
    <property type="match status" value="2"/>
</dbReference>
<accession>A0A5C8FW40</accession>
<evidence type="ECO:0000313" key="6">
    <source>
        <dbReference type="Proteomes" id="UP000322327"/>
    </source>
</evidence>